<evidence type="ECO:0000313" key="3">
    <source>
        <dbReference type="Proteomes" id="UP000664859"/>
    </source>
</evidence>
<reference evidence="2" key="1">
    <citation type="submission" date="2021-02" db="EMBL/GenBank/DDBJ databases">
        <title>First Annotated Genome of the Yellow-green Alga Tribonema minus.</title>
        <authorList>
            <person name="Mahan K.M."/>
        </authorList>
    </citation>
    <scope>NUCLEOTIDE SEQUENCE</scope>
    <source>
        <strain evidence="2">UTEX B ZZ1240</strain>
    </source>
</reference>
<feature type="domain" description="SAM" evidence="1">
    <location>
        <begin position="154"/>
        <end position="218"/>
    </location>
</feature>
<organism evidence="2 3">
    <name type="scientific">Tribonema minus</name>
    <dbReference type="NCBI Taxonomy" id="303371"/>
    <lineage>
        <taxon>Eukaryota</taxon>
        <taxon>Sar</taxon>
        <taxon>Stramenopiles</taxon>
        <taxon>Ochrophyta</taxon>
        <taxon>PX clade</taxon>
        <taxon>Xanthophyceae</taxon>
        <taxon>Tribonematales</taxon>
        <taxon>Tribonemataceae</taxon>
        <taxon>Tribonema</taxon>
    </lineage>
</organism>
<gene>
    <name evidence="2" type="ORF">JKP88DRAFT_348726</name>
</gene>
<sequence>MTVAADLFGGEDAALGMTHPLDALDREACRRYRELFAASDVSYKDVQDMLQPADRHGFSGHDKLAWMGVSNGDHRAAILLRMAALAQWRAAHGDAERCPAAQPLRDGAATPAASHAEAADAASGGAVLSSSADAAGGGDLAIGGQHLGHAAADWSVDDVVAWLHQHGLSAQEELFRQKGVTGAQLADLATADLKYGFGVVDKLHWLGVRDDLEPLVAALQEEFNDR</sequence>
<protein>
    <recommendedName>
        <fullName evidence="1">SAM domain-containing protein</fullName>
    </recommendedName>
</protein>
<dbReference type="Proteomes" id="UP000664859">
    <property type="component" value="Unassembled WGS sequence"/>
</dbReference>
<dbReference type="EMBL" id="JAFCMP010000224">
    <property type="protein sequence ID" value="KAG5182737.1"/>
    <property type="molecule type" value="Genomic_DNA"/>
</dbReference>
<evidence type="ECO:0000259" key="1">
    <source>
        <dbReference type="PROSITE" id="PS50105"/>
    </source>
</evidence>
<name>A0A835YZ56_9STRA</name>
<dbReference type="SUPFAM" id="SSF47769">
    <property type="entry name" value="SAM/Pointed domain"/>
    <property type="match status" value="1"/>
</dbReference>
<dbReference type="PROSITE" id="PS50105">
    <property type="entry name" value="SAM_DOMAIN"/>
    <property type="match status" value="1"/>
</dbReference>
<proteinExistence type="predicted"/>
<evidence type="ECO:0000313" key="2">
    <source>
        <dbReference type="EMBL" id="KAG5182737.1"/>
    </source>
</evidence>
<dbReference type="Gene3D" id="1.10.150.50">
    <property type="entry name" value="Transcription Factor, Ets-1"/>
    <property type="match status" value="1"/>
</dbReference>
<dbReference type="InterPro" id="IPR001660">
    <property type="entry name" value="SAM"/>
</dbReference>
<accession>A0A835YZ56</accession>
<dbReference type="Pfam" id="PF07647">
    <property type="entry name" value="SAM_2"/>
    <property type="match status" value="1"/>
</dbReference>
<dbReference type="AlphaFoldDB" id="A0A835YZ56"/>
<dbReference type="InterPro" id="IPR013761">
    <property type="entry name" value="SAM/pointed_sf"/>
</dbReference>
<keyword evidence="3" id="KW-1185">Reference proteome</keyword>
<comment type="caution">
    <text evidence="2">The sequence shown here is derived from an EMBL/GenBank/DDBJ whole genome shotgun (WGS) entry which is preliminary data.</text>
</comment>